<dbReference type="Pfam" id="PF14028">
    <property type="entry name" value="Lant_dehydr_C"/>
    <property type="match status" value="1"/>
</dbReference>
<dbReference type="EMBL" id="CP089982">
    <property type="protein sequence ID" value="WXA97017.1"/>
    <property type="molecule type" value="Genomic_DNA"/>
</dbReference>
<sequence length="1071" mass="118297">MAELQHQGACVLRTPLLSFDVLRNGITRETIRRYLEEPIVREALYVASPTLDTAIDAWLANPDDPRARDVELIVVRYLSRMAARPTPFGLFSGCGLATISDRTSLSVCRAAECRRSSRLDMQYLSLLSDALASAPRTRGALRFRLNSSMVVNEEEICYVETKVDPKTRARTHQLVAAEPSEAVGVAIRAAKKGAVSRQAICDAILNLYASVTTDDAVAFIDKLVDAQFLVSNVQPSVTCEDPIAAFAESLGRSGPADVGAAHEETRRVVEGLSKARDGLRAIDADGMGLSRERYREIMAMLEALPVPPDPARLFQVDLFKPGNGVHIGERVVREVRRAITLIHRITPRQRSGAMHRFRQQFMDRYGEREVPLAEVLDEERGVGFGTPHRRMAPPSPLLANIVFSETPDAGEQGAVPLEGISAHDEYKLARLLALREDGLREWKLDAQDLEKLTEEEPEPLPDALAAMVSIAATSSEAIDKGDFDLHLHYVHGPSGASLLGRFCHGNEGVRALVERHVQAEERLRPDAVFAEVVHLPEGRTGNVLCRPVLREHEIPYLGHSGVAEERQIPIDDLRVSVRGGRVRLRSVKLGREVLPRLTSMQNHGAGSLAIYRFLGALQCEGLATGLQWSWGPLEDAAFLPRVSYGRFVLSLARWTLYAREVEQLANDAGFRQRRGLPRWVSVMEGDHLLPLDLASEKAGAQLVALARGRKKLRLQELFPEPERMCAAGVEGRYTHELVIPFVRADRSEEPAKRGRALASPSAGTPEARIFLPGSRWLYAKIYTGPATGDRLLRAVVAPLVRELRHLGIIERWFFIRYADPDFHLRLRFEGDPAQLMVEVLPRLQKALASRLASGDVVKLVLDTYDREVERYGGPLAMPLAERIFEADSDAALEIVERTAGDAGADARWRAVLRGMHALLGDAGIEGDARRALLVGARDAFAKEHRADAAFRKGLGTQYRAERAAIERIASSGPVVGESPGVQGNDDAMMSELLGLVEARSAAVAPAFEQLRALRDSGRLETSWEGLVASLIHMHVNRVIRADARRHEFVLYEYLLRAFDSGAARTAGRREP</sequence>
<evidence type="ECO:0000313" key="3">
    <source>
        <dbReference type="EMBL" id="WXA97017.1"/>
    </source>
</evidence>
<keyword evidence="4" id="KW-1185">Reference proteome</keyword>
<proteinExistence type="predicted"/>
<evidence type="ECO:0000313" key="4">
    <source>
        <dbReference type="Proteomes" id="UP001379533"/>
    </source>
</evidence>
<reference evidence="3 4" key="1">
    <citation type="submission" date="2021-12" db="EMBL/GenBank/DDBJ databases">
        <title>Discovery of the Pendulisporaceae a myxobacterial family with distinct sporulation behavior and unique specialized metabolism.</title>
        <authorList>
            <person name="Garcia R."/>
            <person name="Popoff A."/>
            <person name="Bader C.D."/>
            <person name="Loehr J."/>
            <person name="Walesch S."/>
            <person name="Walt C."/>
            <person name="Boldt J."/>
            <person name="Bunk B."/>
            <person name="Haeckl F.J.F.P.J."/>
            <person name="Gunesch A.P."/>
            <person name="Birkelbach J."/>
            <person name="Nuebel U."/>
            <person name="Pietschmann T."/>
            <person name="Bach T."/>
            <person name="Mueller R."/>
        </authorList>
    </citation>
    <scope>NUCLEOTIDE SEQUENCE [LARGE SCALE GENOMIC DNA]</scope>
    <source>
        <strain evidence="3 4">MSr12523</strain>
    </source>
</reference>
<dbReference type="InterPro" id="IPR023809">
    <property type="entry name" value="Thiopep_bacteriocin_synth_dom"/>
</dbReference>
<feature type="domain" description="Lantibiotic dehydratase N-terminal" evidence="1">
    <location>
        <begin position="37"/>
        <end position="696"/>
    </location>
</feature>
<protein>
    <submittedName>
        <fullName evidence="3">Lantibiotic dehydratase</fullName>
    </submittedName>
</protein>
<name>A0ABZ2KEC6_9BACT</name>
<evidence type="ECO:0000259" key="1">
    <source>
        <dbReference type="Pfam" id="PF04738"/>
    </source>
</evidence>
<dbReference type="NCBIfam" id="TIGR03891">
    <property type="entry name" value="thiopep_ocin"/>
    <property type="match status" value="1"/>
</dbReference>
<feature type="domain" description="Thiopeptide-type bacteriocin biosynthesis" evidence="2">
    <location>
        <begin position="776"/>
        <end position="1057"/>
    </location>
</feature>
<dbReference type="RefSeq" id="WP_394847633.1">
    <property type="nucleotide sequence ID" value="NZ_CP089982.1"/>
</dbReference>
<organism evidence="3 4">
    <name type="scientific">Pendulispora brunnea</name>
    <dbReference type="NCBI Taxonomy" id="2905690"/>
    <lineage>
        <taxon>Bacteria</taxon>
        <taxon>Pseudomonadati</taxon>
        <taxon>Myxococcota</taxon>
        <taxon>Myxococcia</taxon>
        <taxon>Myxococcales</taxon>
        <taxon>Sorangiineae</taxon>
        <taxon>Pendulisporaceae</taxon>
        <taxon>Pendulispora</taxon>
    </lineage>
</organism>
<accession>A0ABZ2KEC6</accession>
<dbReference type="Pfam" id="PF04738">
    <property type="entry name" value="Lant_dehydr_N"/>
    <property type="match status" value="1"/>
</dbReference>
<gene>
    <name evidence="3" type="ORF">LZC95_09240</name>
</gene>
<dbReference type="Proteomes" id="UP001379533">
    <property type="component" value="Chromosome"/>
</dbReference>
<evidence type="ECO:0000259" key="2">
    <source>
        <dbReference type="Pfam" id="PF14028"/>
    </source>
</evidence>
<dbReference type="InterPro" id="IPR006827">
    <property type="entry name" value="Lant_deHydtase_N"/>
</dbReference>